<name>A0A4P8XNN2_9BACL</name>
<feature type="region of interest" description="Disordered" evidence="1">
    <location>
        <begin position="60"/>
        <end position="146"/>
    </location>
</feature>
<dbReference type="EMBL" id="CP040396">
    <property type="protein sequence ID" value="QCT03191.1"/>
    <property type="molecule type" value="Genomic_DNA"/>
</dbReference>
<keyword evidence="2" id="KW-0456">Lyase</keyword>
<organism evidence="2 3">
    <name type="scientific">Paenibacillus algicola</name>
    <dbReference type="NCBI Taxonomy" id="2565926"/>
    <lineage>
        <taxon>Bacteria</taxon>
        <taxon>Bacillati</taxon>
        <taxon>Bacillota</taxon>
        <taxon>Bacilli</taxon>
        <taxon>Bacillales</taxon>
        <taxon>Paenibacillaceae</taxon>
        <taxon>Paenibacillus</taxon>
    </lineage>
</organism>
<feature type="compositionally biased region" description="Acidic residues" evidence="1">
    <location>
        <begin position="60"/>
        <end position="71"/>
    </location>
</feature>
<feature type="compositionally biased region" description="Polar residues" evidence="1">
    <location>
        <begin position="79"/>
        <end position="90"/>
    </location>
</feature>
<protein>
    <submittedName>
        <fullName evidence="2">Aminodeoxychorismate lyase</fullName>
    </submittedName>
</protein>
<dbReference type="GO" id="GO:0016829">
    <property type="term" value="F:lyase activity"/>
    <property type="evidence" value="ECO:0007669"/>
    <property type="project" value="UniProtKB-KW"/>
</dbReference>
<dbReference type="OrthoDB" id="2680673at2"/>
<proteinExistence type="predicted"/>
<evidence type="ECO:0000313" key="2">
    <source>
        <dbReference type="EMBL" id="QCT03191.1"/>
    </source>
</evidence>
<evidence type="ECO:0000256" key="1">
    <source>
        <dbReference type="SAM" id="MobiDB-lite"/>
    </source>
</evidence>
<reference evidence="2 3" key="1">
    <citation type="submission" date="2019-05" db="EMBL/GenBank/DDBJ databases">
        <authorList>
            <person name="Chen C."/>
        </authorList>
    </citation>
    <scope>NUCLEOTIDE SEQUENCE [LARGE SCALE GENOMIC DNA]</scope>
    <source>
        <strain evidence="2 3">HB172198</strain>
    </source>
</reference>
<accession>A0A4P8XNN2</accession>
<gene>
    <name evidence="2" type="ORF">E6C60_2479</name>
</gene>
<feature type="compositionally biased region" description="Low complexity" evidence="1">
    <location>
        <begin position="107"/>
        <end position="146"/>
    </location>
</feature>
<dbReference type="RefSeq" id="WP_138226099.1">
    <property type="nucleotide sequence ID" value="NZ_CP040396.1"/>
</dbReference>
<dbReference type="Proteomes" id="UP000300879">
    <property type="component" value="Chromosome"/>
</dbReference>
<evidence type="ECO:0000313" key="3">
    <source>
        <dbReference type="Proteomes" id="UP000300879"/>
    </source>
</evidence>
<keyword evidence="3" id="KW-1185">Reference proteome</keyword>
<dbReference type="Gene3D" id="3.30.1490.480">
    <property type="entry name" value="Endolytic murein transglycosylase"/>
    <property type="match status" value="1"/>
</dbReference>
<dbReference type="AlphaFoldDB" id="A0A4P8XNN2"/>
<sequence>MIKNKSFLNGLGLGLILGAVLLQLMFLGQAASSTDESKTEWTREELEQAADSINLRVLESQEELMTEEEWSELQKQDEQQQPTGSDNQQGGAAAPKASPADQGGSLEPAAPSQPESPEKTTAPEAKAPAPAAEPAPQKSAPPAAPEAPKAVYIKYSIPPGAHLSDVAAGLKQSGVIQDAAAFVTAATEKKINLSIQQGTFTFRKGESFGSIMEKITSKPQS</sequence>
<dbReference type="KEGG" id="palo:E6C60_2479"/>